<organism evidence="1 2">
    <name type="scientific">Candidatus Syntropharchaeum caldarium</name>
    <dbReference type="NCBI Taxonomy" id="1838285"/>
    <lineage>
        <taxon>Archaea</taxon>
        <taxon>Methanobacteriati</taxon>
        <taxon>Methanobacteriota</taxon>
        <taxon>Stenosarchaea group</taxon>
        <taxon>Methanomicrobia</taxon>
        <taxon>Methanosarcinales</taxon>
        <taxon>ANME-2 cluster</taxon>
        <taxon>Candidatus Syntropharchaeum</taxon>
    </lineage>
</organism>
<sequence length="115" mass="13099">MKTLIDEIEHTKNKDGRSREVVIDLPEEFTHEPPRDPIVDLYVYDGMVHVTSELLGVDAETIQVDLTDQMLVIHATGGANIHTREIWLPVAVEKEGIEKHYKNGVLEVILKQRMS</sequence>
<proteinExistence type="predicted"/>
<dbReference type="EMBL" id="LYOS01000001">
    <property type="protein sequence ID" value="OFV68578.1"/>
    <property type="molecule type" value="Genomic_DNA"/>
</dbReference>
<dbReference type="Gene3D" id="2.60.40.790">
    <property type="match status" value="1"/>
</dbReference>
<dbReference type="SUPFAM" id="SSF49764">
    <property type="entry name" value="HSP20-like chaperones"/>
    <property type="match status" value="1"/>
</dbReference>
<protein>
    <submittedName>
        <fullName evidence="1">Molecular chaperone Hsp20</fullName>
    </submittedName>
</protein>
<keyword evidence="2" id="KW-1185">Reference proteome</keyword>
<gene>
    <name evidence="1" type="ORF">SCAL_000254</name>
</gene>
<comment type="caution">
    <text evidence="1">The sequence shown here is derived from an EMBL/GenBank/DDBJ whole genome shotgun (WGS) entry which is preliminary data.</text>
</comment>
<dbReference type="Proteomes" id="UP000186940">
    <property type="component" value="Unassembled WGS sequence"/>
</dbReference>
<name>A0A1F2PBG8_9EURY</name>
<dbReference type="STRING" id="1838285.SCAL_000254"/>
<dbReference type="InterPro" id="IPR008978">
    <property type="entry name" value="HSP20-like_chaperone"/>
</dbReference>
<evidence type="ECO:0000313" key="2">
    <source>
        <dbReference type="Proteomes" id="UP000186940"/>
    </source>
</evidence>
<reference evidence="1" key="1">
    <citation type="submission" date="2016-05" db="EMBL/GenBank/DDBJ databases">
        <title>Microbial consortia oxidize butane by reversing methanogenesis.</title>
        <authorList>
            <person name="Laso-Perez R."/>
            <person name="Richter M."/>
            <person name="Wegener G."/>
            <person name="Musat F."/>
        </authorList>
    </citation>
    <scope>NUCLEOTIDE SEQUENCE [LARGE SCALE GENOMIC DNA]</scope>
    <source>
        <strain evidence="1">BOX2</strain>
    </source>
</reference>
<dbReference type="AlphaFoldDB" id="A0A1F2PBG8"/>
<accession>A0A1F2PBG8</accession>
<dbReference type="CDD" id="cd06464">
    <property type="entry name" value="ACD_sHsps-like"/>
    <property type="match status" value="1"/>
</dbReference>
<evidence type="ECO:0000313" key="1">
    <source>
        <dbReference type="EMBL" id="OFV68578.1"/>
    </source>
</evidence>